<feature type="coiled-coil region" evidence="1">
    <location>
        <begin position="1173"/>
        <end position="1203"/>
    </location>
</feature>
<comment type="caution">
    <text evidence="3">The sequence shown here is derived from an EMBL/GenBank/DDBJ whole genome shotgun (WGS) entry which is preliminary data.</text>
</comment>
<feature type="region of interest" description="Disordered" evidence="2">
    <location>
        <begin position="981"/>
        <end position="1029"/>
    </location>
</feature>
<dbReference type="SUPFAM" id="SSF48452">
    <property type="entry name" value="TPR-like"/>
    <property type="match status" value="1"/>
</dbReference>
<feature type="compositionally biased region" description="Acidic residues" evidence="2">
    <location>
        <begin position="1347"/>
        <end position="1387"/>
    </location>
</feature>
<sequence>MFKTKSELDKHVGKILMRARSDSDKNKEGLKISRLYYDLKDYESADFYLTNYLSEFSMDAFAWKLKAEICELKEKNWSKAIEFYTRSFKLSDETDSKLLLKICNCLNQVEKFDPIRAKEWIDKTVKVFPYEKTVIDLKEKLFDLVEDLSDKELNEWEIFLTKALSENYMNQELHLKYLRINLKSKNYSNAIKYLIKIEYKSLFQRDLNNSTLWYNRVIDLFEEFIQNESFFNQLDNNGKMLFYLVIINLMTNKFLSLIQQAYDKPMLANHFLKLDKYFSKFEAEKFHLNNQIDQNIYNELVSQYFYLLGLLSLKKETNRTELDKTISETDIEKEQNAGLYCFVKSANTSKANNSFLNQDNSSMTKNNPILNVLLNDYLKLLHRDSCWRYSVIGNWIKFTISKNFSNDFSQFFNSIKSFSKNDQAKNYIVNVLDVSNELDSLFFNKYDQFFDLNDSLSDPYDASALDYADKHCLENQSFNLKYLLWHGIMNTKFSDKCGELTEIPPYFFFQSVKNLPNQDVRFGVENLNICNLESLCLMDLKIFYYSTYYQALSLLSSSRPTTQLRPYWLESNSLSNNNQSEWWYYSTQSIYGSNRNFFESPLDELSFKLNIDSKKKNELAKIIELIRLKSQTVSLTGSKLEPKYKQNINISISIAKYLQFLNDCIEGLNLADKSPQLEADKIQENFAKTLASNTESNHSPRDKQSYLKHYLIKYWTYVLKELIKLKQVSSIDINTNESICESSILNESTMTLNSTTNQQFSSYENYFNSYEIATYKSPCKFMPKNDSAVKLVSSKTSSFDSQDMNNLNKYDSIIQSAQLNLILIYTQPDDQVDFMHTFQNLDEAIGIYRLVEEKLGDKWRNELSFYHLQICKRLGETLVLQRDTLEAIKLKDLDLFKRQKMYEKLDKIQTLIEFTKRKINIGFNKSLTGDLMIQSDRLKQSINASFETSLPYEQTELLANISISETIRDIDKYFTERAENTPEALQKKAEMEEQQRLEEEQRLKEEQEREEQRLREEQEKEEKRLREQREREEQERIERERKQEEERKRIELEEKLKKQREEEEEKRKKEWEVKKRQELEEKNKLLKEIQVQQERIKKLEQDEFLRWTKQKEEIEKEKDRLKCELTEEMNRKLQEIQIKTEQDQVDSADKGRKITDLINTLTKQRTQHFEMNKETLKEQFSFIKNQNTKIKNELRQIKNCTNNRVKMLTEFNQIVKNLNEICDTKIFNAQFSIFYWLFQQNPNLAQVLWHQQNIMNEITKSQEVKKNLDQKQQVKTPAKNQGTMNETSFLSVNEFQTPGEDKSKIANKTTSFLEKPIGDIKFPTNLNVMDQLKKSADAYNLSQQSLEYDEDGEEDEYDEEDGDYYDEDEEYDEEEYDEEEEYEEENYDYNNKSENQTKQETFLSCEDYDISKSEASKQSVNELQILFYQTSSHLYTYDLDKRQWVPKGKCEIQLIGDEISQKGNFQAHIICTLIDDKKTYQYDLTRLTNINDFDNSPNAVYLFESKKNGNSQNISIGIKFDSEQLKNDFKIVCEDCKNKMLNNNSNFKQEGRFSNSFISPSSILPDELPVDRFEKQITLNFDGKFNYPSVVLNLTPIDKVYILTIKQNETIILKHIISSDQKYEINEKQKLHQFVFKYKVTQDQIRIDKITNKSSNETSEHDICLTFSSKPALNEFINVLNLKK</sequence>
<dbReference type="Gene3D" id="1.25.40.10">
    <property type="entry name" value="Tetratricopeptide repeat domain"/>
    <property type="match status" value="1"/>
</dbReference>
<keyword evidence="4" id="KW-1185">Reference proteome</keyword>
<dbReference type="InterPro" id="IPR011990">
    <property type="entry name" value="TPR-like_helical_dom_sf"/>
</dbReference>
<keyword evidence="1" id="KW-0175">Coiled coil</keyword>
<evidence type="ECO:0000256" key="2">
    <source>
        <dbReference type="SAM" id="MobiDB-lite"/>
    </source>
</evidence>
<name>A0A813MIW7_9BILA</name>
<dbReference type="Proteomes" id="UP000663879">
    <property type="component" value="Unassembled WGS sequence"/>
</dbReference>
<organism evidence="3 4">
    <name type="scientific">Brachionus calyciflorus</name>
    <dbReference type="NCBI Taxonomy" id="104777"/>
    <lineage>
        <taxon>Eukaryota</taxon>
        <taxon>Metazoa</taxon>
        <taxon>Spiralia</taxon>
        <taxon>Gnathifera</taxon>
        <taxon>Rotifera</taxon>
        <taxon>Eurotatoria</taxon>
        <taxon>Monogononta</taxon>
        <taxon>Pseudotrocha</taxon>
        <taxon>Ploima</taxon>
        <taxon>Brachionidae</taxon>
        <taxon>Brachionus</taxon>
    </lineage>
</organism>
<accession>A0A813MIW7</accession>
<dbReference type="OrthoDB" id="10497938at2759"/>
<evidence type="ECO:0000256" key="1">
    <source>
        <dbReference type="SAM" id="Coils"/>
    </source>
</evidence>
<dbReference type="EMBL" id="CAJNOC010000149">
    <property type="protein sequence ID" value="CAF0719668.1"/>
    <property type="molecule type" value="Genomic_DNA"/>
</dbReference>
<evidence type="ECO:0000313" key="3">
    <source>
        <dbReference type="EMBL" id="CAF0719668.1"/>
    </source>
</evidence>
<proteinExistence type="predicted"/>
<feature type="region of interest" description="Disordered" evidence="2">
    <location>
        <begin position="1344"/>
        <end position="1388"/>
    </location>
</feature>
<evidence type="ECO:0000313" key="4">
    <source>
        <dbReference type="Proteomes" id="UP000663879"/>
    </source>
</evidence>
<reference evidence="3" key="1">
    <citation type="submission" date="2021-02" db="EMBL/GenBank/DDBJ databases">
        <authorList>
            <person name="Nowell W R."/>
        </authorList>
    </citation>
    <scope>NUCLEOTIDE SEQUENCE</scope>
    <source>
        <strain evidence="3">Ploen Becks lab</strain>
    </source>
</reference>
<protein>
    <submittedName>
        <fullName evidence="3">Uncharacterized protein</fullName>
    </submittedName>
</protein>
<gene>
    <name evidence="3" type="ORF">OXX778_LOCUS2060</name>
</gene>